<feature type="region of interest" description="Disordered" evidence="1">
    <location>
        <begin position="86"/>
        <end position="134"/>
    </location>
</feature>
<evidence type="ECO:0000313" key="3">
    <source>
        <dbReference type="Proteomes" id="UP000271974"/>
    </source>
</evidence>
<dbReference type="InterPro" id="IPR038765">
    <property type="entry name" value="Papain-like_cys_pep_sf"/>
</dbReference>
<name>A0A433TSQ7_ELYCH</name>
<dbReference type="SUPFAM" id="SSF54001">
    <property type="entry name" value="Cysteine proteinases"/>
    <property type="match status" value="1"/>
</dbReference>
<keyword evidence="3" id="KW-1185">Reference proteome</keyword>
<reference evidence="2 3" key="1">
    <citation type="submission" date="2019-01" db="EMBL/GenBank/DDBJ databases">
        <title>A draft genome assembly of the solar-powered sea slug Elysia chlorotica.</title>
        <authorList>
            <person name="Cai H."/>
            <person name="Li Q."/>
            <person name="Fang X."/>
            <person name="Li J."/>
            <person name="Curtis N.E."/>
            <person name="Altenburger A."/>
            <person name="Shibata T."/>
            <person name="Feng M."/>
            <person name="Maeda T."/>
            <person name="Schwartz J.A."/>
            <person name="Shigenobu S."/>
            <person name="Lundholm N."/>
            <person name="Nishiyama T."/>
            <person name="Yang H."/>
            <person name="Hasebe M."/>
            <person name="Li S."/>
            <person name="Pierce S.K."/>
            <person name="Wang J."/>
        </authorList>
    </citation>
    <scope>NUCLEOTIDE SEQUENCE [LARGE SCALE GENOMIC DNA]</scope>
    <source>
        <strain evidence="2">EC2010</strain>
        <tissue evidence="2">Whole organism of an adult</tissue>
    </source>
</reference>
<evidence type="ECO:0000256" key="1">
    <source>
        <dbReference type="SAM" id="MobiDB-lite"/>
    </source>
</evidence>
<dbReference type="AlphaFoldDB" id="A0A433TSQ7"/>
<dbReference type="STRING" id="188477.A0A433TSQ7"/>
<comment type="caution">
    <text evidence="2">The sequence shown here is derived from an EMBL/GenBank/DDBJ whole genome shotgun (WGS) entry which is preliminary data.</text>
</comment>
<protein>
    <recommendedName>
        <fullName evidence="4">Calpain catalytic domain-containing protein</fullName>
    </recommendedName>
</protein>
<evidence type="ECO:0008006" key="4">
    <source>
        <dbReference type="Google" id="ProtNLM"/>
    </source>
</evidence>
<evidence type="ECO:0000313" key="2">
    <source>
        <dbReference type="EMBL" id="RUS84594.1"/>
    </source>
</evidence>
<dbReference type="EMBL" id="RQTK01000200">
    <property type="protein sequence ID" value="RUS84594.1"/>
    <property type="molecule type" value="Genomic_DNA"/>
</dbReference>
<sequence length="207" mass="22219">MSNVYKTRTIRTYVSDGNGPPRVQTKTITMGGPGGSNIGFTPNSDFGDFGKFASGFPSFSDMGGQFNIDMGNSFGGKNITFDVGGGSGGGAAAPSSRVPQIKPVKPKAGGSAPGRKVPTVPKENDTAPKLAGRSTRSLKKDPFVGLQFQKANDLKRQCQEQGALFEDPEFPCVDSSIFFSRQPPRPFEWKRPHVSILSLLYEYVGIF</sequence>
<gene>
    <name evidence="2" type="ORF">EGW08_007621</name>
</gene>
<proteinExistence type="predicted"/>
<accession>A0A433TSQ7</accession>
<dbReference type="Proteomes" id="UP000271974">
    <property type="component" value="Unassembled WGS sequence"/>
</dbReference>
<organism evidence="2 3">
    <name type="scientific">Elysia chlorotica</name>
    <name type="common">Eastern emerald elysia</name>
    <name type="synonym">Sea slug</name>
    <dbReference type="NCBI Taxonomy" id="188477"/>
    <lineage>
        <taxon>Eukaryota</taxon>
        <taxon>Metazoa</taxon>
        <taxon>Spiralia</taxon>
        <taxon>Lophotrochozoa</taxon>
        <taxon>Mollusca</taxon>
        <taxon>Gastropoda</taxon>
        <taxon>Heterobranchia</taxon>
        <taxon>Euthyneura</taxon>
        <taxon>Panpulmonata</taxon>
        <taxon>Sacoglossa</taxon>
        <taxon>Placobranchoidea</taxon>
        <taxon>Plakobranchidae</taxon>
        <taxon>Elysia</taxon>
    </lineage>
</organism>
<dbReference type="OrthoDB" id="424753at2759"/>